<evidence type="ECO:0000313" key="2">
    <source>
        <dbReference type="EMBL" id="RRQ49337.1"/>
    </source>
</evidence>
<keyword evidence="1" id="KW-1133">Transmembrane helix</keyword>
<feature type="transmembrane region" description="Helical" evidence="1">
    <location>
        <begin position="35"/>
        <end position="52"/>
    </location>
</feature>
<reference evidence="3" key="1">
    <citation type="submission" date="2018-12" db="EMBL/GenBank/DDBJ databases">
        <title>Maribacter lutimaris sp. nov., isolated from marine sediment.</title>
        <authorList>
            <person name="Kim K.K."/>
        </authorList>
    </citation>
    <scope>NUCLEOTIDE SEQUENCE [LARGE SCALE GENOMIC DNA]</scope>
    <source>
        <strain evidence="3">PoM-212</strain>
    </source>
</reference>
<evidence type="ECO:0000256" key="1">
    <source>
        <dbReference type="SAM" id="Phobius"/>
    </source>
</evidence>
<organism evidence="2 3">
    <name type="scientific">Maribacter algicola</name>
    <dbReference type="NCBI Taxonomy" id="2498892"/>
    <lineage>
        <taxon>Bacteria</taxon>
        <taxon>Pseudomonadati</taxon>
        <taxon>Bacteroidota</taxon>
        <taxon>Flavobacteriia</taxon>
        <taxon>Flavobacteriales</taxon>
        <taxon>Flavobacteriaceae</taxon>
        <taxon>Maribacter</taxon>
    </lineage>
</organism>
<keyword evidence="3" id="KW-1185">Reference proteome</keyword>
<protein>
    <submittedName>
        <fullName evidence="2">Uncharacterized protein</fullName>
    </submittedName>
</protein>
<keyword evidence="1" id="KW-0472">Membrane</keyword>
<dbReference type="RefSeq" id="WP_125221152.1">
    <property type="nucleotide sequence ID" value="NZ_QUSX01000001.1"/>
</dbReference>
<dbReference type="AlphaFoldDB" id="A0A3R8R3Q2"/>
<keyword evidence="1" id="KW-0812">Transmembrane</keyword>
<gene>
    <name evidence="2" type="ORF">DZC72_01550</name>
</gene>
<dbReference type="Proteomes" id="UP000286990">
    <property type="component" value="Unassembled WGS sequence"/>
</dbReference>
<name>A0A3R8R3Q2_9FLAO</name>
<comment type="caution">
    <text evidence="2">The sequence shown here is derived from an EMBL/GenBank/DDBJ whole genome shotgun (WGS) entry which is preliminary data.</text>
</comment>
<sequence length="66" mass="7275">MKTIDKTKVTVLAIGTLTVLVSLLGALNDLNLMNYFFPLYAGLILVGVSLLHKENKEEISSKKIIK</sequence>
<accession>A0A3R8R3Q2</accession>
<proteinExistence type="predicted"/>
<evidence type="ECO:0000313" key="3">
    <source>
        <dbReference type="Proteomes" id="UP000286990"/>
    </source>
</evidence>
<dbReference type="EMBL" id="QUSX01000001">
    <property type="protein sequence ID" value="RRQ49337.1"/>
    <property type="molecule type" value="Genomic_DNA"/>
</dbReference>
<dbReference type="OrthoDB" id="1179496at2"/>